<dbReference type="Pfam" id="PF14479">
    <property type="entry name" value="HeLo"/>
    <property type="match status" value="1"/>
</dbReference>
<keyword evidence="4" id="KW-1185">Reference proteome</keyword>
<dbReference type="PANTHER" id="PTHR37542:SF1">
    <property type="entry name" value="PRION-INHIBITION AND PROPAGATION HELO DOMAIN-CONTAINING PROTEIN"/>
    <property type="match status" value="1"/>
</dbReference>
<dbReference type="PANTHER" id="PTHR37542">
    <property type="entry name" value="HELO DOMAIN-CONTAINING PROTEIN-RELATED"/>
    <property type="match status" value="1"/>
</dbReference>
<dbReference type="SUPFAM" id="SSF56112">
    <property type="entry name" value="Protein kinase-like (PK-like)"/>
    <property type="match status" value="1"/>
</dbReference>
<dbReference type="PROSITE" id="PS50011">
    <property type="entry name" value="PROTEIN_KINASE_DOM"/>
    <property type="match status" value="1"/>
</dbReference>
<sequence length="564" mass="63519">MDIAANTIQTLGFAGQIFTGCLNGFQAWQTASDLSRDAIELQIKLEWTRSRLDMWGTLWGLEQQDHLKDSRFRHFGMMALNHLVYINYCLEEFKSMDDIFPTLGDAGMYASTPAFSLARLSQSGGVTPDEMDALRYKLEHLQTNAGAKERAKWALQEGRALKMVETVKAMVEDLYTQFPPPASSEPNPIIKNSYLISDSLDNLDAVSESSTADTTLAALCAVKAERIRTGLEKRTDKLKSHDPYMIAGQLTQEREVTEGRWLGSFRQDNVSYRVPVLIEYKRMPRLVMATSSLDIRIQNVARLLSMKNKPAELRTLNCIGVMVARNNETVYRFVHELKAKNVFTLTHLLKTPTRENVAGSHRDKWALDQKFALAKQLTRAVLYLHLAGWLHKGIRSNNIVFCAGDESDVDLSEPYIVGFEYSRVDLARLETETVDQTDDTDDAFRHPDTQGPPTERAEFQRIFDVYSLGMVLLDIGSKRSVGNLRVKFAAQNATRGGWAAAAFRKWLLETAIDSDVTGLAARMGSVYVEVVKACLSGKFTERYKNDVSVGLYVNVLRRLQQCNV</sequence>
<dbReference type="InterPro" id="IPR038305">
    <property type="entry name" value="HeLo_sf"/>
</dbReference>
<dbReference type="Gene3D" id="1.10.510.10">
    <property type="entry name" value="Transferase(Phosphotransferase) domain 1"/>
    <property type="match status" value="1"/>
</dbReference>
<gene>
    <name evidence="3" type="ORF">K505DRAFT_321610</name>
</gene>
<dbReference type="InterPro" id="IPR056002">
    <property type="entry name" value="DUF7580"/>
</dbReference>
<protein>
    <recommendedName>
        <fullName evidence="2">Protein kinase domain-containing protein</fullName>
    </recommendedName>
</protein>
<dbReference type="OrthoDB" id="1911848at2759"/>
<dbReference type="GO" id="GO:0005524">
    <property type="term" value="F:ATP binding"/>
    <property type="evidence" value="ECO:0007669"/>
    <property type="project" value="InterPro"/>
</dbReference>
<organism evidence="3 4">
    <name type="scientific">Melanomma pulvis-pyrius CBS 109.77</name>
    <dbReference type="NCBI Taxonomy" id="1314802"/>
    <lineage>
        <taxon>Eukaryota</taxon>
        <taxon>Fungi</taxon>
        <taxon>Dikarya</taxon>
        <taxon>Ascomycota</taxon>
        <taxon>Pezizomycotina</taxon>
        <taxon>Dothideomycetes</taxon>
        <taxon>Pleosporomycetidae</taxon>
        <taxon>Pleosporales</taxon>
        <taxon>Melanommataceae</taxon>
        <taxon>Melanomma</taxon>
    </lineage>
</organism>
<dbReference type="AlphaFoldDB" id="A0A6A6XTA8"/>
<dbReference type="InterPro" id="IPR029498">
    <property type="entry name" value="HeLo_dom"/>
</dbReference>
<dbReference type="GO" id="GO:0004672">
    <property type="term" value="F:protein kinase activity"/>
    <property type="evidence" value="ECO:0007669"/>
    <property type="project" value="InterPro"/>
</dbReference>
<dbReference type="Gene3D" id="1.20.120.1020">
    <property type="entry name" value="Prion-inhibition and propagation, HeLo domain"/>
    <property type="match status" value="1"/>
</dbReference>
<reference evidence="3" key="1">
    <citation type="journal article" date="2020" name="Stud. Mycol.">
        <title>101 Dothideomycetes genomes: a test case for predicting lifestyles and emergence of pathogens.</title>
        <authorList>
            <person name="Haridas S."/>
            <person name="Albert R."/>
            <person name="Binder M."/>
            <person name="Bloem J."/>
            <person name="Labutti K."/>
            <person name="Salamov A."/>
            <person name="Andreopoulos B."/>
            <person name="Baker S."/>
            <person name="Barry K."/>
            <person name="Bills G."/>
            <person name="Bluhm B."/>
            <person name="Cannon C."/>
            <person name="Castanera R."/>
            <person name="Culley D."/>
            <person name="Daum C."/>
            <person name="Ezra D."/>
            <person name="Gonzalez J."/>
            <person name="Henrissat B."/>
            <person name="Kuo A."/>
            <person name="Liang C."/>
            <person name="Lipzen A."/>
            <person name="Lutzoni F."/>
            <person name="Magnuson J."/>
            <person name="Mondo S."/>
            <person name="Nolan M."/>
            <person name="Ohm R."/>
            <person name="Pangilinan J."/>
            <person name="Park H.-J."/>
            <person name="Ramirez L."/>
            <person name="Alfaro M."/>
            <person name="Sun H."/>
            <person name="Tritt A."/>
            <person name="Yoshinaga Y."/>
            <person name="Zwiers L.-H."/>
            <person name="Turgeon B."/>
            <person name="Goodwin S."/>
            <person name="Spatafora J."/>
            <person name="Crous P."/>
            <person name="Grigoriev I."/>
        </authorList>
    </citation>
    <scope>NUCLEOTIDE SEQUENCE</scope>
    <source>
        <strain evidence="3">CBS 109.77</strain>
    </source>
</reference>
<dbReference type="Proteomes" id="UP000799757">
    <property type="component" value="Unassembled WGS sequence"/>
</dbReference>
<proteinExistence type="predicted"/>
<feature type="domain" description="Protein kinase" evidence="2">
    <location>
        <begin position="250"/>
        <end position="555"/>
    </location>
</feature>
<dbReference type="EMBL" id="MU001776">
    <property type="protein sequence ID" value="KAF2798807.1"/>
    <property type="molecule type" value="Genomic_DNA"/>
</dbReference>
<evidence type="ECO:0000259" key="2">
    <source>
        <dbReference type="PROSITE" id="PS50011"/>
    </source>
</evidence>
<evidence type="ECO:0000313" key="3">
    <source>
        <dbReference type="EMBL" id="KAF2798807.1"/>
    </source>
</evidence>
<name>A0A6A6XTA8_9PLEO</name>
<evidence type="ECO:0000313" key="4">
    <source>
        <dbReference type="Proteomes" id="UP000799757"/>
    </source>
</evidence>
<feature type="region of interest" description="Disordered" evidence="1">
    <location>
        <begin position="435"/>
        <end position="454"/>
    </location>
</feature>
<dbReference type="Pfam" id="PF24476">
    <property type="entry name" value="DUF7580"/>
    <property type="match status" value="1"/>
</dbReference>
<dbReference type="InterPro" id="IPR000719">
    <property type="entry name" value="Prot_kinase_dom"/>
</dbReference>
<dbReference type="InterPro" id="IPR011009">
    <property type="entry name" value="Kinase-like_dom_sf"/>
</dbReference>
<accession>A0A6A6XTA8</accession>
<evidence type="ECO:0000256" key="1">
    <source>
        <dbReference type="SAM" id="MobiDB-lite"/>
    </source>
</evidence>